<evidence type="ECO:0000313" key="3">
    <source>
        <dbReference type="EMBL" id="QDS95946.1"/>
    </source>
</evidence>
<dbReference type="SUPFAM" id="SSF48239">
    <property type="entry name" value="Terpenoid cyclases/Protein prenyltransferases"/>
    <property type="match status" value="1"/>
</dbReference>
<evidence type="ECO:0000313" key="4">
    <source>
        <dbReference type="Proteomes" id="UP000320672"/>
    </source>
</evidence>
<dbReference type="EMBL" id="CP036262">
    <property type="protein sequence ID" value="QDS95946.1"/>
    <property type="molecule type" value="Genomic_DNA"/>
</dbReference>
<proteinExistence type="predicted"/>
<dbReference type="InterPro" id="IPR001330">
    <property type="entry name" value="Prenyltrans"/>
</dbReference>
<reference evidence="3 4" key="1">
    <citation type="submission" date="2019-02" db="EMBL/GenBank/DDBJ databases">
        <title>Deep-cultivation of Planctomycetes and their phenomic and genomic characterization uncovers novel biology.</title>
        <authorList>
            <person name="Wiegand S."/>
            <person name="Jogler M."/>
            <person name="Boedeker C."/>
            <person name="Pinto D."/>
            <person name="Vollmers J."/>
            <person name="Rivas-Marin E."/>
            <person name="Kohn T."/>
            <person name="Peeters S.H."/>
            <person name="Heuer A."/>
            <person name="Rast P."/>
            <person name="Oberbeckmann S."/>
            <person name="Bunk B."/>
            <person name="Jeske O."/>
            <person name="Meyerdierks A."/>
            <person name="Storesund J.E."/>
            <person name="Kallscheuer N."/>
            <person name="Luecker S."/>
            <person name="Lage O.M."/>
            <person name="Pohl T."/>
            <person name="Merkel B.J."/>
            <person name="Hornburger P."/>
            <person name="Mueller R.-W."/>
            <person name="Bruemmer F."/>
            <person name="Labrenz M."/>
            <person name="Spormann A.M."/>
            <person name="Op den Camp H."/>
            <person name="Overmann J."/>
            <person name="Amann R."/>
            <person name="Jetten M.S.M."/>
            <person name="Mascher T."/>
            <person name="Medema M.H."/>
            <person name="Devos D.P."/>
            <person name="Kaster A.-K."/>
            <person name="Ovreas L."/>
            <person name="Rohde M."/>
            <person name="Galperin M.Y."/>
            <person name="Jogler C."/>
        </authorList>
    </citation>
    <scope>NUCLEOTIDE SEQUENCE [LARGE SCALE GENOMIC DNA]</scope>
    <source>
        <strain evidence="3 4">FF011L</strain>
    </source>
</reference>
<dbReference type="Pfam" id="PF00432">
    <property type="entry name" value="Prenyltrans"/>
    <property type="match status" value="1"/>
</dbReference>
<sequence>MMQSNGIDSKPMQRGQLNRRGVLAGVLAASLCHRNRVLGDDVQQAVDGWAQTDALFTTATREAIANGLRYLFKEQRANGSFPGRMGENVGVVSLCGLALLATGNLPGRGPLGTTVEKCVQYIADSCTDSGFIIRRASASRGEMYGHGFATLFLAEVLGMTDRDDLGVKVRAAIQTIVGAQHTSGGWRYTPQPLEADLSVTICEVMALRAARNAGLHVPGEVVDKAIDYIRRSQNADGGFMYQMQGGESRFPLTAGAIVALQNAGRYKGEELTLAYQFLQRRQTANLSPRQNNYFLYAHYYSVQAFWQQGGDAFQQWYTSLRNILLRFQAVDGGWHDFVGRPYATAMSCLILSAPRTALPIFQR</sequence>
<keyword evidence="1" id="KW-0677">Repeat</keyword>
<dbReference type="Proteomes" id="UP000320672">
    <property type="component" value="Chromosome"/>
</dbReference>
<dbReference type="UniPathway" id="UPA00337"/>
<keyword evidence="4" id="KW-1185">Reference proteome</keyword>
<evidence type="ECO:0000259" key="2">
    <source>
        <dbReference type="Pfam" id="PF00432"/>
    </source>
</evidence>
<keyword evidence="3" id="KW-0808">Transferase</keyword>
<dbReference type="AlphaFoldDB" id="A0A517MM20"/>
<dbReference type="Gene3D" id="1.50.10.20">
    <property type="match status" value="1"/>
</dbReference>
<organism evidence="3 4">
    <name type="scientific">Roseimaritima multifibrata</name>
    <dbReference type="NCBI Taxonomy" id="1930274"/>
    <lineage>
        <taxon>Bacteria</taxon>
        <taxon>Pseudomonadati</taxon>
        <taxon>Planctomycetota</taxon>
        <taxon>Planctomycetia</taxon>
        <taxon>Pirellulales</taxon>
        <taxon>Pirellulaceae</taxon>
        <taxon>Roseimaritima</taxon>
    </lineage>
</organism>
<dbReference type="InterPro" id="IPR008930">
    <property type="entry name" value="Terpenoid_cyclase/PrenylTrfase"/>
</dbReference>
<dbReference type="CDD" id="cd00688">
    <property type="entry name" value="ISOPREN_C2_like"/>
    <property type="match status" value="1"/>
</dbReference>
<feature type="domain" description="Prenyltransferase alpha-alpha toroid" evidence="2">
    <location>
        <begin position="127"/>
        <end position="284"/>
    </location>
</feature>
<dbReference type="RefSeq" id="WP_145354161.1">
    <property type="nucleotide sequence ID" value="NZ_CP036262.1"/>
</dbReference>
<dbReference type="KEGG" id="rml:FF011L_47480"/>
<gene>
    <name evidence="3" type="ORF">FF011L_47480</name>
</gene>
<protein>
    <submittedName>
        <fullName evidence="3">Prenyltransferase and squalene oxidase repeat protein</fullName>
    </submittedName>
</protein>
<accession>A0A517MM20</accession>
<dbReference type="OrthoDB" id="265313at2"/>
<dbReference type="GO" id="GO:0016740">
    <property type="term" value="F:transferase activity"/>
    <property type="evidence" value="ECO:0007669"/>
    <property type="project" value="UniProtKB-KW"/>
</dbReference>
<evidence type="ECO:0000256" key="1">
    <source>
        <dbReference type="ARBA" id="ARBA00022737"/>
    </source>
</evidence>
<name>A0A517MM20_9BACT</name>